<dbReference type="PROSITE" id="PS00041">
    <property type="entry name" value="HTH_ARAC_FAMILY_1"/>
    <property type="match status" value="1"/>
</dbReference>
<evidence type="ECO:0000256" key="3">
    <source>
        <dbReference type="ARBA" id="ARBA00023163"/>
    </source>
</evidence>
<dbReference type="InterPro" id="IPR018062">
    <property type="entry name" value="HTH_AraC-typ_CS"/>
</dbReference>
<dbReference type="PANTHER" id="PTHR43280">
    <property type="entry name" value="ARAC-FAMILY TRANSCRIPTIONAL REGULATOR"/>
    <property type="match status" value="1"/>
</dbReference>
<keyword evidence="3" id="KW-0804">Transcription</keyword>
<dbReference type="Gene3D" id="1.10.10.60">
    <property type="entry name" value="Homeodomain-like"/>
    <property type="match status" value="2"/>
</dbReference>
<keyword evidence="1" id="KW-0805">Transcription regulation</keyword>
<dbReference type="Pfam" id="PF02311">
    <property type="entry name" value="AraC_binding"/>
    <property type="match status" value="1"/>
</dbReference>
<organism evidence="5 6">
    <name type="scientific">Pedobacter yulinensis</name>
    <dbReference type="NCBI Taxonomy" id="2126353"/>
    <lineage>
        <taxon>Bacteria</taxon>
        <taxon>Pseudomonadati</taxon>
        <taxon>Bacteroidota</taxon>
        <taxon>Sphingobacteriia</taxon>
        <taxon>Sphingobacteriales</taxon>
        <taxon>Sphingobacteriaceae</taxon>
        <taxon>Pedobacter</taxon>
    </lineage>
</organism>
<dbReference type="AlphaFoldDB" id="A0A2T3HQG3"/>
<dbReference type="Pfam" id="PF12833">
    <property type="entry name" value="HTH_18"/>
    <property type="match status" value="1"/>
</dbReference>
<sequence length="294" mass="33610">MKVLPFTILYADDKSVIAERLEQPHFYPYLHRHDEFQLTWIERGEGILIAGNNMHAFKAGDLFLIGSNLPHLLKSNPEYFEHDPATTVKSTSLYFNAKGSMNGLFDLPEMKSAKNFLQLNRHGFRVHPDWVPGISAKMLKVYETSGAQNLISFVELLSALQQLEQSEPLCPIDYSANISDNEGIRLSNILNFIMERYHTALTLEEVSNAAFMTPQAFCRYFKRHTGRKFVAFLNEVRINEACKSLTASKRTDSISDAAYKAGFNSITNFNRVFKSVIGRSPRAYMEAYKRLNKY</sequence>
<evidence type="ECO:0000313" key="5">
    <source>
        <dbReference type="EMBL" id="PST84688.1"/>
    </source>
</evidence>
<dbReference type="SMART" id="SM00342">
    <property type="entry name" value="HTH_ARAC"/>
    <property type="match status" value="1"/>
</dbReference>
<dbReference type="SUPFAM" id="SSF46689">
    <property type="entry name" value="Homeodomain-like"/>
    <property type="match status" value="2"/>
</dbReference>
<dbReference type="InterPro" id="IPR018060">
    <property type="entry name" value="HTH_AraC"/>
</dbReference>
<dbReference type="RefSeq" id="WP_107212703.1">
    <property type="nucleotide sequence ID" value="NZ_KZ686268.1"/>
</dbReference>
<dbReference type="GO" id="GO:0003700">
    <property type="term" value="F:DNA-binding transcription factor activity"/>
    <property type="evidence" value="ECO:0007669"/>
    <property type="project" value="InterPro"/>
</dbReference>
<dbReference type="InterPro" id="IPR037923">
    <property type="entry name" value="HTH-like"/>
</dbReference>
<dbReference type="InterPro" id="IPR003313">
    <property type="entry name" value="AraC-bd"/>
</dbReference>
<keyword evidence="6" id="KW-1185">Reference proteome</keyword>
<evidence type="ECO:0000259" key="4">
    <source>
        <dbReference type="PROSITE" id="PS01124"/>
    </source>
</evidence>
<dbReference type="InterPro" id="IPR009057">
    <property type="entry name" value="Homeodomain-like_sf"/>
</dbReference>
<evidence type="ECO:0000256" key="2">
    <source>
        <dbReference type="ARBA" id="ARBA00023125"/>
    </source>
</evidence>
<gene>
    <name evidence="5" type="ORF">C7T94_00715</name>
</gene>
<dbReference type="EMBL" id="PYLS01000001">
    <property type="protein sequence ID" value="PST84688.1"/>
    <property type="molecule type" value="Genomic_DNA"/>
</dbReference>
<evidence type="ECO:0000256" key="1">
    <source>
        <dbReference type="ARBA" id="ARBA00023015"/>
    </source>
</evidence>
<comment type="caution">
    <text evidence="5">The sequence shown here is derived from an EMBL/GenBank/DDBJ whole genome shotgun (WGS) entry which is preliminary data.</text>
</comment>
<dbReference type="Proteomes" id="UP000240912">
    <property type="component" value="Unassembled WGS sequence"/>
</dbReference>
<dbReference type="PANTHER" id="PTHR43280:SF27">
    <property type="entry name" value="TRANSCRIPTIONAL REGULATOR MTLR"/>
    <property type="match status" value="1"/>
</dbReference>
<protein>
    <submittedName>
        <fullName evidence="5">AraC family transcriptional regulator</fullName>
    </submittedName>
</protein>
<dbReference type="PROSITE" id="PS01124">
    <property type="entry name" value="HTH_ARAC_FAMILY_2"/>
    <property type="match status" value="1"/>
</dbReference>
<proteinExistence type="predicted"/>
<name>A0A2T3HQG3_9SPHI</name>
<evidence type="ECO:0000313" key="6">
    <source>
        <dbReference type="Proteomes" id="UP000240912"/>
    </source>
</evidence>
<dbReference type="Gene3D" id="2.60.120.10">
    <property type="entry name" value="Jelly Rolls"/>
    <property type="match status" value="1"/>
</dbReference>
<reference evidence="5 6" key="1">
    <citation type="submission" date="2018-03" db="EMBL/GenBank/DDBJ databases">
        <authorList>
            <person name="Keele B.F."/>
        </authorList>
    </citation>
    <scope>NUCLEOTIDE SEQUENCE [LARGE SCALE GENOMIC DNA]</scope>
    <source>
        <strain evidence="5 6">YL28-9</strain>
    </source>
</reference>
<feature type="domain" description="HTH araC/xylS-type" evidence="4">
    <location>
        <begin position="187"/>
        <end position="287"/>
    </location>
</feature>
<dbReference type="SUPFAM" id="SSF51215">
    <property type="entry name" value="Regulatory protein AraC"/>
    <property type="match status" value="1"/>
</dbReference>
<keyword evidence="2" id="KW-0238">DNA-binding</keyword>
<dbReference type="InterPro" id="IPR014710">
    <property type="entry name" value="RmlC-like_jellyroll"/>
</dbReference>
<dbReference type="OrthoDB" id="9787988at2"/>
<accession>A0A2T3HQG3</accession>
<dbReference type="GO" id="GO:0043565">
    <property type="term" value="F:sequence-specific DNA binding"/>
    <property type="evidence" value="ECO:0007669"/>
    <property type="project" value="InterPro"/>
</dbReference>